<proteinExistence type="predicted"/>
<sequence>MFAGRGSLCSINFKSLHILSAAFFSVNVTLILWNAINVGVMKLFLKKFCCKAHIQHISGCDLELGYFGKQLQTDLIAVFLTSYYLICKTIHITCPKEIHLKIRELRRKHILKITQNKKEGITTNLFFHSTRKFVTLSHLFTA</sequence>
<dbReference type="EMBL" id="HBUE01168969">
    <property type="protein sequence ID" value="CAG6514038.1"/>
    <property type="molecule type" value="Transcribed_RNA"/>
</dbReference>
<keyword evidence="1" id="KW-1133">Transmembrane helix</keyword>
<protein>
    <submittedName>
        <fullName evidence="2">(northern house mosquito) hypothetical protein</fullName>
    </submittedName>
</protein>
<reference evidence="2" key="1">
    <citation type="submission" date="2021-05" db="EMBL/GenBank/DDBJ databases">
        <authorList>
            <person name="Alioto T."/>
            <person name="Alioto T."/>
            <person name="Gomez Garrido J."/>
        </authorList>
    </citation>
    <scope>NUCLEOTIDE SEQUENCE</scope>
</reference>
<dbReference type="AlphaFoldDB" id="A0A8D8J561"/>
<keyword evidence="1" id="KW-0472">Membrane</keyword>
<dbReference type="EMBL" id="HBUE01274333">
    <property type="protein sequence ID" value="CAG6565519.1"/>
    <property type="molecule type" value="Transcribed_RNA"/>
</dbReference>
<evidence type="ECO:0000256" key="1">
    <source>
        <dbReference type="SAM" id="Phobius"/>
    </source>
</evidence>
<keyword evidence="1" id="KW-0812">Transmembrane</keyword>
<organism evidence="2">
    <name type="scientific">Culex pipiens</name>
    <name type="common">House mosquito</name>
    <dbReference type="NCBI Taxonomy" id="7175"/>
    <lineage>
        <taxon>Eukaryota</taxon>
        <taxon>Metazoa</taxon>
        <taxon>Ecdysozoa</taxon>
        <taxon>Arthropoda</taxon>
        <taxon>Hexapoda</taxon>
        <taxon>Insecta</taxon>
        <taxon>Pterygota</taxon>
        <taxon>Neoptera</taxon>
        <taxon>Endopterygota</taxon>
        <taxon>Diptera</taxon>
        <taxon>Nematocera</taxon>
        <taxon>Culicoidea</taxon>
        <taxon>Culicidae</taxon>
        <taxon>Culicinae</taxon>
        <taxon>Culicini</taxon>
        <taxon>Culex</taxon>
        <taxon>Culex</taxon>
    </lineage>
</organism>
<feature type="transmembrane region" description="Helical" evidence="1">
    <location>
        <begin position="16"/>
        <end position="36"/>
    </location>
</feature>
<evidence type="ECO:0000313" key="2">
    <source>
        <dbReference type="EMBL" id="CAG6565519.1"/>
    </source>
</evidence>
<accession>A0A8D8J561</accession>
<name>A0A8D8J561_CULPI</name>